<gene>
    <name evidence="3" type="ORF">JYU34_005985</name>
</gene>
<proteinExistence type="inferred from homology"/>
<dbReference type="Proteomes" id="UP000823941">
    <property type="component" value="Chromosome 8"/>
</dbReference>
<evidence type="ECO:0000256" key="1">
    <source>
        <dbReference type="ARBA" id="ARBA00010849"/>
    </source>
</evidence>
<name>A0ABQ7QUM7_PLUXY</name>
<accession>A0ABQ7QUM7</accession>
<dbReference type="InterPro" id="IPR049630">
    <property type="entry name" value="DYDC-like_DD"/>
</dbReference>
<dbReference type="InterPro" id="IPR007858">
    <property type="entry name" value="Dpy-30_motif"/>
</dbReference>
<keyword evidence="2" id="KW-0175">Coiled coil</keyword>
<reference evidence="3 4" key="1">
    <citation type="submission" date="2021-06" db="EMBL/GenBank/DDBJ databases">
        <title>A haploid diamondback moth (Plutella xylostella L.) genome assembly resolves 31 chromosomes and identifies a diamide resistance mutation.</title>
        <authorList>
            <person name="Ward C.M."/>
            <person name="Perry K.D."/>
            <person name="Baker G."/>
            <person name="Powis K."/>
            <person name="Heckel D.G."/>
            <person name="Baxter S.W."/>
        </authorList>
    </citation>
    <scope>NUCLEOTIDE SEQUENCE [LARGE SCALE GENOMIC DNA]</scope>
    <source>
        <strain evidence="3 4">LV</strain>
        <tissue evidence="3">Single pupa</tissue>
    </source>
</reference>
<evidence type="ECO:0000313" key="4">
    <source>
        <dbReference type="Proteomes" id="UP000823941"/>
    </source>
</evidence>
<dbReference type="CDD" id="cd22966">
    <property type="entry name" value="DD_DYDC-like"/>
    <property type="match status" value="1"/>
</dbReference>
<protein>
    <submittedName>
        <fullName evidence="3">Uncharacterized protein</fullName>
    </submittedName>
</protein>
<keyword evidence="4" id="KW-1185">Reference proteome</keyword>
<dbReference type="PANTHER" id="PTHR23356">
    <property type="entry name" value="DPY30-RELATED"/>
    <property type="match status" value="1"/>
</dbReference>
<dbReference type="Gene3D" id="1.20.890.10">
    <property type="entry name" value="cAMP-dependent protein kinase regulatory subunit, dimerization-anchoring domain"/>
    <property type="match status" value="1"/>
</dbReference>
<sequence>MNKEEGIVFLFDIVKTVKFFYENPVILFTKKDFSDVVFNTLCEIRKALLENASLNEVSDIIVESHIQWLHAVKDIENVKNNENLKRDDVYTAIEYTLNALCSRLKYLQRYVDKYRPYLSNEQQEDMRIELEIIHNMHDDAVICLSEKLKCFKSFIGDVEFEWKTIDQINQLLEWLDEINDASSMVTTKYFTSYLPNLNENLTKTLQRIVEDFIKKDSPSSHDMLKDLNRYRKQLGSLVRYVAEHSREMYKITALIKTVEKQLSEFGDETPKHSPVLKQVLHKKKYLEERLEHLEKIKTTIEDLHSIQKIPSFEGILDKRDLCMCEDFYQLRIFNHSLPPVERQRLVTELCHLWNVALYGVKKNKSFISIFNEADANQEFEDELGRFYVDAHSRKIYVIPDLDEKFQQNENNELVPLSDDANHVYFYDSCGRYYIDELSRRRIYKALETESEYMMNTNGELSKVKEVRDGTMFYFDTLGRYYINDESQHIYHDEDSLTEYECDDFGNLVRICSRPNFLNVCPEEINATKESKYLQETVGKALSTCITDVILHQPEDPIKYLAEALFKYRENIERKEICGREKEALMVEREIRAAEDRAEAERKALELAMTDHEGSEATDLDSNMLRYKTMESTVIGSPITDT</sequence>
<dbReference type="Pfam" id="PF05186">
    <property type="entry name" value="Dpy-30"/>
    <property type="match status" value="1"/>
</dbReference>
<comment type="similarity">
    <text evidence="1">Belongs to the dpy-30 family.</text>
</comment>
<dbReference type="EMBL" id="JAHIBW010000008">
    <property type="protein sequence ID" value="KAG7308754.1"/>
    <property type="molecule type" value="Genomic_DNA"/>
</dbReference>
<feature type="coiled-coil region" evidence="2">
    <location>
        <begin position="583"/>
        <end position="610"/>
    </location>
</feature>
<organism evidence="3 4">
    <name type="scientific">Plutella xylostella</name>
    <name type="common">Diamondback moth</name>
    <name type="synonym">Plutella maculipennis</name>
    <dbReference type="NCBI Taxonomy" id="51655"/>
    <lineage>
        <taxon>Eukaryota</taxon>
        <taxon>Metazoa</taxon>
        <taxon>Ecdysozoa</taxon>
        <taxon>Arthropoda</taxon>
        <taxon>Hexapoda</taxon>
        <taxon>Insecta</taxon>
        <taxon>Pterygota</taxon>
        <taxon>Neoptera</taxon>
        <taxon>Endopterygota</taxon>
        <taxon>Lepidoptera</taxon>
        <taxon>Glossata</taxon>
        <taxon>Ditrysia</taxon>
        <taxon>Yponomeutoidea</taxon>
        <taxon>Plutellidae</taxon>
        <taxon>Plutella</taxon>
    </lineage>
</organism>
<comment type="caution">
    <text evidence="3">The sequence shown here is derived from an EMBL/GenBank/DDBJ whole genome shotgun (WGS) entry which is preliminary data.</text>
</comment>
<evidence type="ECO:0000313" key="3">
    <source>
        <dbReference type="EMBL" id="KAG7308754.1"/>
    </source>
</evidence>
<evidence type="ECO:0000256" key="2">
    <source>
        <dbReference type="SAM" id="Coils"/>
    </source>
</evidence>
<dbReference type="InterPro" id="IPR037856">
    <property type="entry name" value="Sdc1/DPY30"/>
</dbReference>
<dbReference type="PANTHER" id="PTHR23356:SF16">
    <property type="entry name" value="DPY30 DOMAIN CONTAINING 2"/>
    <property type="match status" value="1"/>
</dbReference>